<dbReference type="Pfam" id="PF03995">
    <property type="entry name" value="Inhibitor_I36"/>
    <property type="match status" value="1"/>
</dbReference>
<dbReference type="EMBL" id="JBHSBI010000056">
    <property type="protein sequence ID" value="MFC4016080.1"/>
    <property type="molecule type" value="Genomic_DNA"/>
</dbReference>
<protein>
    <submittedName>
        <fullName evidence="2">Peptidase inhibitor family I36 protein</fullName>
    </submittedName>
</protein>
<keyword evidence="3" id="KW-1185">Reference proteome</keyword>
<proteinExistence type="predicted"/>
<evidence type="ECO:0000313" key="3">
    <source>
        <dbReference type="Proteomes" id="UP001595851"/>
    </source>
</evidence>
<organism evidence="2 3">
    <name type="scientific">Nonomuraea purpurea</name>
    <dbReference type="NCBI Taxonomy" id="1849276"/>
    <lineage>
        <taxon>Bacteria</taxon>
        <taxon>Bacillati</taxon>
        <taxon>Actinomycetota</taxon>
        <taxon>Actinomycetes</taxon>
        <taxon>Streptosporangiales</taxon>
        <taxon>Streptosporangiaceae</taxon>
        <taxon>Nonomuraea</taxon>
    </lineage>
</organism>
<accession>A0ABV8GTE0</accession>
<evidence type="ECO:0000313" key="2">
    <source>
        <dbReference type="EMBL" id="MFC4016080.1"/>
    </source>
</evidence>
<feature type="chain" id="PRO_5045770208" evidence="1">
    <location>
        <begin position="28"/>
        <end position="120"/>
    </location>
</feature>
<keyword evidence="1" id="KW-0732">Signal</keyword>
<name>A0ABV8GTE0_9ACTN</name>
<evidence type="ECO:0000256" key="1">
    <source>
        <dbReference type="SAM" id="SignalP"/>
    </source>
</evidence>
<dbReference type="RefSeq" id="WP_379535874.1">
    <property type="nucleotide sequence ID" value="NZ_JBHSBI010000056.1"/>
</dbReference>
<gene>
    <name evidence="2" type="ORF">ACFOY2_53340</name>
</gene>
<sequence>MRIKGFSAAAAALALITVAFTPSAAVAESCPRGFICFYLDYNQKGEMSFKIDRDWDGRVYARSYFNNAYQQTGFDHVDLTVQTYEDKICAHYGDPEGKGNIAAPPVSILAVTKVKWRGEC</sequence>
<comment type="caution">
    <text evidence="2">The sequence shown here is derived from an EMBL/GenBank/DDBJ whole genome shotgun (WGS) entry which is preliminary data.</text>
</comment>
<feature type="signal peptide" evidence="1">
    <location>
        <begin position="1"/>
        <end position="27"/>
    </location>
</feature>
<dbReference type="Proteomes" id="UP001595851">
    <property type="component" value="Unassembled WGS sequence"/>
</dbReference>
<reference evidence="3" key="1">
    <citation type="journal article" date="2019" name="Int. J. Syst. Evol. Microbiol.">
        <title>The Global Catalogue of Microorganisms (GCM) 10K type strain sequencing project: providing services to taxonomists for standard genome sequencing and annotation.</title>
        <authorList>
            <consortium name="The Broad Institute Genomics Platform"/>
            <consortium name="The Broad Institute Genome Sequencing Center for Infectious Disease"/>
            <person name="Wu L."/>
            <person name="Ma J."/>
        </authorList>
    </citation>
    <scope>NUCLEOTIDE SEQUENCE [LARGE SCALE GENOMIC DNA]</scope>
    <source>
        <strain evidence="3">TBRC 1276</strain>
    </source>
</reference>